<feature type="transmembrane region" description="Helical" evidence="9">
    <location>
        <begin position="57"/>
        <end position="80"/>
    </location>
</feature>
<reference evidence="10 11" key="1">
    <citation type="submission" date="2024-08" db="EMBL/GenBank/DDBJ databases">
        <authorList>
            <person name="Cucini C."/>
            <person name="Frati F."/>
        </authorList>
    </citation>
    <scope>NUCLEOTIDE SEQUENCE [LARGE SCALE GENOMIC DNA]</scope>
</reference>
<keyword evidence="11" id="KW-1185">Reference proteome</keyword>
<dbReference type="Proteomes" id="UP001642540">
    <property type="component" value="Unassembled WGS sequence"/>
</dbReference>
<keyword evidence="5 9" id="KW-0769">Symport</keyword>
<feature type="transmembrane region" description="Helical" evidence="9">
    <location>
        <begin position="92"/>
        <end position="114"/>
    </location>
</feature>
<evidence type="ECO:0000256" key="4">
    <source>
        <dbReference type="ARBA" id="ARBA00022692"/>
    </source>
</evidence>
<dbReference type="PRINTS" id="PR00173">
    <property type="entry name" value="EDTRNSPORT"/>
</dbReference>
<keyword evidence="4 9" id="KW-0812">Transmembrane</keyword>
<feature type="transmembrane region" description="Helical" evidence="9">
    <location>
        <begin position="310"/>
        <end position="336"/>
    </location>
</feature>
<gene>
    <name evidence="10" type="ORF">ODALV1_LOCUS16420</name>
</gene>
<dbReference type="SUPFAM" id="SSF118215">
    <property type="entry name" value="Proton glutamate symport protein"/>
    <property type="match status" value="1"/>
</dbReference>
<comment type="similarity">
    <text evidence="2 9">Belongs to the dicarboxylate/amino acid:cation symporter (DAACS) (TC 2.A.23) family.</text>
</comment>
<dbReference type="Pfam" id="PF00375">
    <property type="entry name" value="SDF"/>
    <property type="match status" value="1"/>
</dbReference>
<evidence type="ECO:0000256" key="3">
    <source>
        <dbReference type="ARBA" id="ARBA00022448"/>
    </source>
</evidence>
<name>A0ABP1QXM4_9HEXA</name>
<comment type="caution">
    <text evidence="10">The sequence shown here is derived from an EMBL/GenBank/DDBJ whole genome shotgun (WGS) entry which is preliminary data.</text>
</comment>
<feature type="transmembrane region" description="Helical" evidence="9">
    <location>
        <begin position="421"/>
        <end position="439"/>
    </location>
</feature>
<keyword evidence="6 9" id="KW-1133">Transmembrane helix</keyword>
<dbReference type="InterPro" id="IPR001991">
    <property type="entry name" value="Na-dicarboxylate_symporter"/>
</dbReference>
<keyword evidence="7 9" id="KW-0472">Membrane</keyword>
<dbReference type="EMBL" id="CAXLJM020000049">
    <property type="protein sequence ID" value="CAL8114334.1"/>
    <property type="molecule type" value="Genomic_DNA"/>
</dbReference>
<evidence type="ECO:0000313" key="11">
    <source>
        <dbReference type="Proteomes" id="UP001642540"/>
    </source>
</evidence>
<dbReference type="Gene3D" id="1.10.3860.10">
    <property type="entry name" value="Sodium:dicarboxylate symporter"/>
    <property type="match status" value="1"/>
</dbReference>
<dbReference type="InterPro" id="IPR018107">
    <property type="entry name" value="Na-dicarboxylate_symporter_CS"/>
</dbReference>
<evidence type="ECO:0000256" key="5">
    <source>
        <dbReference type="ARBA" id="ARBA00022847"/>
    </source>
</evidence>
<dbReference type="InterPro" id="IPR050746">
    <property type="entry name" value="DAACS"/>
</dbReference>
<organism evidence="10 11">
    <name type="scientific">Orchesella dallaii</name>
    <dbReference type="NCBI Taxonomy" id="48710"/>
    <lineage>
        <taxon>Eukaryota</taxon>
        <taxon>Metazoa</taxon>
        <taxon>Ecdysozoa</taxon>
        <taxon>Arthropoda</taxon>
        <taxon>Hexapoda</taxon>
        <taxon>Collembola</taxon>
        <taxon>Entomobryomorpha</taxon>
        <taxon>Entomobryoidea</taxon>
        <taxon>Orchesellidae</taxon>
        <taxon>Orchesellinae</taxon>
        <taxon>Orchesella</taxon>
    </lineage>
</organism>
<feature type="transmembrane region" description="Helical" evidence="9">
    <location>
        <begin position="445"/>
        <end position="466"/>
    </location>
</feature>
<evidence type="ECO:0000256" key="8">
    <source>
        <dbReference type="ARBA" id="ARBA00023180"/>
    </source>
</evidence>
<protein>
    <recommendedName>
        <fullName evidence="9">Amino acid transporter</fullName>
    </recommendedName>
</protein>
<feature type="transmembrane region" description="Helical" evidence="9">
    <location>
        <begin position="348"/>
        <end position="369"/>
    </location>
</feature>
<evidence type="ECO:0000256" key="7">
    <source>
        <dbReference type="ARBA" id="ARBA00023136"/>
    </source>
</evidence>
<dbReference type="PANTHER" id="PTHR11958">
    <property type="entry name" value="SODIUM/DICARBOXYLATE SYMPORTER-RELATED"/>
    <property type="match status" value="1"/>
</dbReference>
<evidence type="ECO:0000313" key="10">
    <source>
        <dbReference type="EMBL" id="CAL8114334.1"/>
    </source>
</evidence>
<sequence>MDIRVIASKVKESVLSNALLAGTVLGAISGFLLGLLLKPFQHNDVVASLVGYPGELFMRALQLLIIPVVVISLIAGSSSLNIRTNGKIALRTFLYFLLTSLANAALGISLAIMFQPGNSDIKSKLTDFSISTMEERKNSLLDNFLDMGRQIVPNNLFTAFFEMPVTVYKKRLGALDEYTKSLDSRLYVHQAINIQSFYVHVNLQPLFKHYYIINYEFYFSEFTSQTIFFCINFRRGTNAIGLIFYSLMFGTFMSLLEEKAKPLRDVIQAVDEVNMKTISSLIWLTPFGVASLICIKVLEVDDMGQIMSSLAMFIITVFVGITLYQIIIMQLLYFIFMRQNPFKFYTRVLPAAVTGFAVDSSSAAMPVTLRCMDDVGIDSRISHFVIPIGVICNMDGTALFISIASVFIAQMNTITLGSGDYITIGISATAVSIATAGAPSASLTLLPIILNAIGAPLEDIALLFAIDWLCDRMRTTNNVLGDCYAAAIIERWSSDELSKQPSDRTNSIKMNTLEMTDVLSHGQRDGEERTKS</sequence>
<feature type="transmembrane region" description="Helical" evidence="9">
    <location>
        <begin position="277"/>
        <end position="298"/>
    </location>
</feature>
<evidence type="ECO:0000256" key="2">
    <source>
        <dbReference type="ARBA" id="ARBA00006148"/>
    </source>
</evidence>
<dbReference type="InterPro" id="IPR036458">
    <property type="entry name" value="Na:dicarbo_symporter_sf"/>
</dbReference>
<comment type="subcellular location">
    <subcellularLocation>
        <location evidence="1 9">Membrane</location>
        <topology evidence="1 9">Multi-pass membrane protein</topology>
    </subcellularLocation>
</comment>
<keyword evidence="3 9" id="KW-0813">Transport</keyword>
<evidence type="ECO:0000256" key="1">
    <source>
        <dbReference type="ARBA" id="ARBA00004141"/>
    </source>
</evidence>
<feature type="transmembrane region" description="Helical" evidence="9">
    <location>
        <begin position="239"/>
        <end position="256"/>
    </location>
</feature>
<accession>A0ABP1QXM4</accession>
<evidence type="ECO:0000256" key="6">
    <source>
        <dbReference type="ARBA" id="ARBA00022989"/>
    </source>
</evidence>
<feature type="transmembrane region" description="Helical" evidence="9">
    <location>
        <begin position="381"/>
        <end position="409"/>
    </location>
</feature>
<evidence type="ECO:0000256" key="9">
    <source>
        <dbReference type="RuleBase" id="RU361216"/>
    </source>
</evidence>
<proteinExistence type="inferred from homology"/>
<dbReference type="PROSITE" id="PS00713">
    <property type="entry name" value="NA_DICARBOXYL_SYMP_1"/>
    <property type="match status" value="1"/>
</dbReference>
<dbReference type="PANTHER" id="PTHR11958:SF111">
    <property type="entry name" value="AMINO ACID TRANSPORTER"/>
    <property type="match status" value="1"/>
</dbReference>
<feature type="transmembrane region" description="Helical" evidence="9">
    <location>
        <begin position="14"/>
        <end position="37"/>
    </location>
</feature>
<keyword evidence="8" id="KW-0325">Glycoprotein</keyword>